<name>A0A7J6LG57_PEROL</name>
<evidence type="ECO:0000313" key="3">
    <source>
        <dbReference type="Proteomes" id="UP000570595"/>
    </source>
</evidence>
<dbReference type="AlphaFoldDB" id="A0A7J6LG57"/>
<sequence>MPMHAALDGSRPDGNVEPQNYPDLRECAYCSNYRLAEGGPPPSDLSTSPSIEERSRLAALIDDKFLILHGENGVYCEGTPWASLIRLVFAEIADASIRLNFEAVREALRNTAGGADVRVPCARSDAGVGIVAQGGDIRKSKFPELERELALQVSRLLSVSPDDAAYNGLIASDAEQLLSDNTVPVNVREYFQLPSNV</sequence>
<feature type="region of interest" description="Disordered" evidence="1">
    <location>
        <begin position="1"/>
        <end position="20"/>
    </location>
</feature>
<dbReference type="OrthoDB" id="10325180at2759"/>
<proteinExistence type="predicted"/>
<gene>
    <name evidence="2" type="ORF">FOZ61_005744</name>
</gene>
<comment type="caution">
    <text evidence="2">The sequence shown here is derived from an EMBL/GenBank/DDBJ whole genome shotgun (WGS) entry which is preliminary data.</text>
</comment>
<accession>A0A7J6LG57</accession>
<dbReference type="Proteomes" id="UP000570595">
    <property type="component" value="Unassembled WGS sequence"/>
</dbReference>
<reference evidence="2 3" key="1">
    <citation type="submission" date="2020-04" db="EMBL/GenBank/DDBJ databases">
        <title>Perkinsus olseni comparative genomics.</title>
        <authorList>
            <person name="Bogema D.R."/>
        </authorList>
    </citation>
    <scope>NUCLEOTIDE SEQUENCE [LARGE SCALE GENOMIC DNA]</scope>
    <source>
        <strain evidence="2">ATCC PRA-179</strain>
    </source>
</reference>
<evidence type="ECO:0000313" key="2">
    <source>
        <dbReference type="EMBL" id="KAF4658245.1"/>
    </source>
</evidence>
<organism evidence="2 3">
    <name type="scientific">Perkinsus olseni</name>
    <name type="common">Perkinsus atlanticus</name>
    <dbReference type="NCBI Taxonomy" id="32597"/>
    <lineage>
        <taxon>Eukaryota</taxon>
        <taxon>Sar</taxon>
        <taxon>Alveolata</taxon>
        <taxon>Perkinsozoa</taxon>
        <taxon>Perkinsea</taxon>
        <taxon>Perkinsida</taxon>
        <taxon>Perkinsidae</taxon>
        <taxon>Perkinsus</taxon>
    </lineage>
</organism>
<dbReference type="EMBL" id="JABAHT010000317">
    <property type="protein sequence ID" value="KAF4658245.1"/>
    <property type="molecule type" value="Genomic_DNA"/>
</dbReference>
<protein>
    <submittedName>
        <fullName evidence="2">Uncharacterized protein</fullName>
    </submittedName>
</protein>
<evidence type="ECO:0000256" key="1">
    <source>
        <dbReference type="SAM" id="MobiDB-lite"/>
    </source>
</evidence>